<dbReference type="PANTHER" id="PTHR48100">
    <property type="entry name" value="BROAD-SPECIFICITY PHOSPHATASE YOR283W-RELATED"/>
    <property type="match status" value="1"/>
</dbReference>
<evidence type="ECO:0000256" key="1">
    <source>
        <dbReference type="PIRSR" id="PIRSR613078-1"/>
    </source>
</evidence>
<dbReference type="Pfam" id="PF00300">
    <property type="entry name" value="His_Phos_1"/>
    <property type="match status" value="1"/>
</dbReference>
<dbReference type="Gene3D" id="3.40.50.1240">
    <property type="entry name" value="Phosphoglycerate mutase-like"/>
    <property type="match status" value="1"/>
</dbReference>
<feature type="binding site" evidence="2">
    <location>
        <position position="53"/>
    </location>
    <ligand>
        <name>substrate</name>
    </ligand>
</feature>
<feature type="binding site" evidence="2">
    <location>
        <position position="88"/>
    </location>
    <ligand>
        <name>substrate</name>
    </ligand>
</feature>
<dbReference type="PANTHER" id="PTHR48100:SF1">
    <property type="entry name" value="HISTIDINE PHOSPHATASE FAMILY PROTEIN-RELATED"/>
    <property type="match status" value="1"/>
</dbReference>
<evidence type="ECO:0000313" key="4">
    <source>
        <dbReference type="Proteomes" id="UP000003648"/>
    </source>
</evidence>
<dbReference type="SMART" id="SM00855">
    <property type="entry name" value="PGAM"/>
    <property type="match status" value="1"/>
</dbReference>
<dbReference type="GO" id="GO:0005737">
    <property type="term" value="C:cytoplasm"/>
    <property type="evidence" value="ECO:0007669"/>
    <property type="project" value="TreeGrafter"/>
</dbReference>
<protein>
    <submittedName>
        <fullName evidence="3">Phosphoglycerate mutase family protein</fullName>
    </submittedName>
</protein>
<dbReference type="InterPro" id="IPR013078">
    <property type="entry name" value="His_Pase_superF_clade-1"/>
</dbReference>
<dbReference type="InterPro" id="IPR050275">
    <property type="entry name" value="PGM_Phosphatase"/>
</dbReference>
<reference evidence="3 4" key="1">
    <citation type="submission" date="2010-09" db="EMBL/GenBank/DDBJ databases">
        <authorList>
            <person name="Durkin A.S."/>
            <person name="Madupu R."/>
            <person name="Torralba M."/>
            <person name="Gillis M."/>
            <person name="Methe B."/>
            <person name="Sutton G."/>
            <person name="Nelson K.E."/>
        </authorList>
    </citation>
    <scope>NUCLEOTIDE SEQUENCE [LARGE SCALE GENOMIC DNA]</scope>
    <source>
        <strain evidence="3 4">LactinV 01V1-a</strain>
    </source>
</reference>
<dbReference type="PIRSF" id="PIRSF000709">
    <property type="entry name" value="6PFK_2-Ptase"/>
    <property type="match status" value="1"/>
</dbReference>
<dbReference type="InterPro" id="IPR029033">
    <property type="entry name" value="His_PPase_superfam"/>
</dbReference>
<sequence>MIYLMRHGADPVDRYGGWSEHGLTEVGRSQVNSAKHKLLGKGITGIYSSDLNRAKETAEIVADVLSLKITYLPQFREVNNGLLAGMKKVEAVEKYPGKYFRTLDWAETWPEGESPEQFFCRIKSAWYNFKKKVGNRNVLLVTHGGVINIILCLENGIVYTNKELHFKIKDAEIVKIDV</sequence>
<dbReference type="EMBL" id="AEHQ01000007">
    <property type="protein sequence ID" value="EFO71353.1"/>
    <property type="molecule type" value="Genomic_DNA"/>
</dbReference>
<feature type="active site" description="Tele-phosphohistidine intermediate" evidence="1">
    <location>
        <position position="7"/>
    </location>
</feature>
<evidence type="ECO:0000313" key="3">
    <source>
        <dbReference type="EMBL" id="EFO71353.1"/>
    </source>
</evidence>
<name>E1NRA6_9LACO</name>
<gene>
    <name evidence="3" type="ORF">HMPREF9211_0153</name>
</gene>
<accession>E1NRA6</accession>
<dbReference type="SUPFAM" id="SSF53254">
    <property type="entry name" value="Phosphoglycerate mutase-like"/>
    <property type="match status" value="1"/>
</dbReference>
<dbReference type="GO" id="GO:0016791">
    <property type="term" value="F:phosphatase activity"/>
    <property type="evidence" value="ECO:0007669"/>
    <property type="project" value="TreeGrafter"/>
</dbReference>
<dbReference type="AlphaFoldDB" id="E1NRA6"/>
<organism evidence="3 4">
    <name type="scientific">Lactobacillus iners LactinV 01V1-a</name>
    <dbReference type="NCBI Taxonomy" id="879297"/>
    <lineage>
        <taxon>Bacteria</taxon>
        <taxon>Bacillati</taxon>
        <taxon>Bacillota</taxon>
        <taxon>Bacilli</taxon>
        <taxon>Lactobacillales</taxon>
        <taxon>Lactobacillaceae</taxon>
        <taxon>Lactobacillus</taxon>
    </lineage>
</organism>
<proteinExistence type="predicted"/>
<dbReference type="CDD" id="cd07067">
    <property type="entry name" value="HP_PGM_like"/>
    <property type="match status" value="1"/>
</dbReference>
<evidence type="ECO:0000256" key="2">
    <source>
        <dbReference type="PIRSR" id="PIRSR613078-2"/>
    </source>
</evidence>
<dbReference type="Proteomes" id="UP000003648">
    <property type="component" value="Unassembled WGS sequence"/>
</dbReference>
<feature type="active site" description="Proton donor/acceptor" evidence="1">
    <location>
        <position position="77"/>
    </location>
</feature>
<comment type="caution">
    <text evidence="3">The sequence shown here is derived from an EMBL/GenBank/DDBJ whole genome shotgun (WGS) entry which is preliminary data.</text>
</comment>